<dbReference type="Proteomes" id="UP000177050">
    <property type="component" value="Unassembled WGS sequence"/>
</dbReference>
<organism evidence="2 3">
    <name type="scientific">Candidatus Roizmanbacteria bacterium RIFOXYD1_FULL_38_12</name>
    <dbReference type="NCBI Taxonomy" id="1802093"/>
    <lineage>
        <taxon>Bacteria</taxon>
        <taxon>Candidatus Roizmaniibacteriota</taxon>
    </lineage>
</organism>
<evidence type="ECO:0000256" key="1">
    <source>
        <dbReference type="SAM" id="Phobius"/>
    </source>
</evidence>
<feature type="transmembrane region" description="Helical" evidence="1">
    <location>
        <begin position="71"/>
        <end position="98"/>
    </location>
</feature>
<feature type="transmembrane region" description="Helical" evidence="1">
    <location>
        <begin position="323"/>
        <end position="340"/>
    </location>
</feature>
<keyword evidence="1" id="KW-0812">Transmembrane</keyword>
<name>A0A1F7L239_9BACT</name>
<dbReference type="AlphaFoldDB" id="A0A1F7L239"/>
<feature type="transmembrane region" description="Helical" evidence="1">
    <location>
        <begin position="110"/>
        <end position="135"/>
    </location>
</feature>
<comment type="caution">
    <text evidence="2">The sequence shown here is derived from an EMBL/GenBank/DDBJ whole genome shotgun (WGS) entry which is preliminary data.</text>
</comment>
<dbReference type="EMBL" id="MGBR01000001">
    <property type="protein sequence ID" value="OGK74126.1"/>
    <property type="molecule type" value="Genomic_DNA"/>
</dbReference>
<proteinExistence type="predicted"/>
<sequence length="487" mass="57207">MKIKPKQLSIFLILFFVVVYWTKGFMVPDPDLGWHIKTGEYILKYGIPKTDPFSFTMSNYPYINHSWLSSVVIYLLFISVRLRGLSFFFALVAVAAVLIQHRASKNKSFLPLFFSLFVMLSFSGIRSQVFTWLFFSLELIFLYRGIKDKNNLLYLVPLTFLWVNMHGGFSLGIITYVVYTIWFIVKRRGAFFYYTLLLFVVVFITMFNPYGIGIWREVFSTVGSIPLHFSIREWLPAIYFIHLPFWFYTGLCTALFILYVKKLNPFTALINTFLFISAFISIRNIPLWMISSFVLWDYSTSLLIKDIFKNKKNAVLFNKAQKVFMIVLILISTIQSAIYISSSYSSKEEKIYPTKAILYMKDKNIRGNVFSLYGWGGYLLWKVPGVKTFIDGRMPVWAWKQKDPRYSDFAYGEYLDLLNQKIPFEKAVNKYHIAYVLYPTPPSSTKGFWSQIEKKLRVLFGQRDEMKNPFQKFKKIYEDDVATLYSL</sequence>
<evidence type="ECO:0008006" key="4">
    <source>
        <dbReference type="Google" id="ProtNLM"/>
    </source>
</evidence>
<evidence type="ECO:0000313" key="2">
    <source>
        <dbReference type="EMBL" id="OGK74126.1"/>
    </source>
</evidence>
<gene>
    <name evidence="2" type="ORF">A3K52_05155</name>
</gene>
<feature type="transmembrane region" description="Helical" evidence="1">
    <location>
        <begin position="155"/>
        <end position="179"/>
    </location>
</feature>
<protein>
    <recommendedName>
        <fullName evidence="4">Glycosyltransferase RgtA/B/C/D-like domain-containing protein</fullName>
    </recommendedName>
</protein>
<feature type="transmembrane region" description="Helical" evidence="1">
    <location>
        <begin position="191"/>
        <end position="214"/>
    </location>
</feature>
<keyword evidence="1" id="KW-1133">Transmembrane helix</keyword>
<reference evidence="2 3" key="1">
    <citation type="journal article" date="2016" name="Nat. Commun.">
        <title>Thousands of microbial genomes shed light on interconnected biogeochemical processes in an aquifer system.</title>
        <authorList>
            <person name="Anantharaman K."/>
            <person name="Brown C.T."/>
            <person name="Hug L.A."/>
            <person name="Sharon I."/>
            <person name="Castelle C.J."/>
            <person name="Probst A.J."/>
            <person name="Thomas B.C."/>
            <person name="Singh A."/>
            <person name="Wilkins M.J."/>
            <person name="Karaoz U."/>
            <person name="Brodie E.L."/>
            <person name="Williams K.H."/>
            <person name="Hubbard S.S."/>
            <person name="Banfield J.F."/>
        </authorList>
    </citation>
    <scope>NUCLEOTIDE SEQUENCE [LARGE SCALE GENOMIC DNA]</scope>
</reference>
<evidence type="ECO:0000313" key="3">
    <source>
        <dbReference type="Proteomes" id="UP000177050"/>
    </source>
</evidence>
<feature type="transmembrane region" description="Helical" evidence="1">
    <location>
        <begin position="272"/>
        <end position="296"/>
    </location>
</feature>
<keyword evidence="1" id="KW-0472">Membrane</keyword>
<accession>A0A1F7L239</accession>
<feature type="transmembrane region" description="Helical" evidence="1">
    <location>
        <begin position="234"/>
        <end position="260"/>
    </location>
</feature>